<evidence type="ECO:0000313" key="2">
    <source>
        <dbReference type="Proteomes" id="UP000244441"/>
    </source>
</evidence>
<reference evidence="1 2" key="1">
    <citation type="submission" date="2018-01" db="EMBL/GenBank/DDBJ databases">
        <title>Genome sequence of a Cantenovulum-like bacteria.</title>
        <authorList>
            <person name="Tan W.R."/>
            <person name="Lau N.-S."/>
            <person name="Go F."/>
            <person name="Amirul A.-A.A."/>
        </authorList>
    </citation>
    <scope>NUCLEOTIDE SEQUENCE [LARGE SCALE GENOMIC DNA]</scope>
    <source>
        <strain evidence="1 2">CCB-QB4</strain>
    </source>
</reference>
<dbReference type="InterPro" id="IPR036736">
    <property type="entry name" value="ACP-like_sf"/>
</dbReference>
<evidence type="ECO:0000313" key="1">
    <source>
        <dbReference type="EMBL" id="AWB67790.1"/>
    </source>
</evidence>
<dbReference type="Gene3D" id="1.10.1200.10">
    <property type="entry name" value="ACP-like"/>
    <property type="match status" value="1"/>
</dbReference>
<dbReference type="RefSeq" id="WP_108603858.1">
    <property type="nucleotide sequence ID" value="NZ_CP026604.1"/>
</dbReference>
<dbReference type="OrthoDB" id="7065718at2"/>
<dbReference type="AlphaFoldDB" id="A0A2S0VUL7"/>
<protein>
    <submittedName>
        <fullName evidence="1">Acyl carrier protein</fullName>
    </submittedName>
</protein>
<dbReference type="Proteomes" id="UP000244441">
    <property type="component" value="Chromosome"/>
</dbReference>
<sequence>MAIEIKQLQQLIYRSIDELNAVRDGTLIEKSEQTALYGQNSSLDSVDLVNLLLSVEELLEDEFDIEFTIANEKAMSLKNSPFKTVSTLSQYLAEELGG</sequence>
<gene>
    <name evidence="1" type="ORF">C2869_15755</name>
</gene>
<keyword evidence="2" id="KW-1185">Reference proteome</keyword>
<name>A0A2S0VUL7_9ALTE</name>
<organism evidence="1 2">
    <name type="scientific">Saccharobesus litoralis</name>
    <dbReference type="NCBI Taxonomy" id="2172099"/>
    <lineage>
        <taxon>Bacteria</taxon>
        <taxon>Pseudomonadati</taxon>
        <taxon>Pseudomonadota</taxon>
        <taxon>Gammaproteobacteria</taxon>
        <taxon>Alteromonadales</taxon>
        <taxon>Alteromonadaceae</taxon>
        <taxon>Saccharobesus</taxon>
    </lineage>
</organism>
<proteinExistence type="predicted"/>
<accession>A0A2S0VUL7</accession>
<dbReference type="KEGG" id="cate:C2869_15755"/>
<dbReference type="EMBL" id="CP026604">
    <property type="protein sequence ID" value="AWB67790.1"/>
    <property type="molecule type" value="Genomic_DNA"/>
</dbReference>